<sequence>MGVDDSGVASSGKLAASGTASKSGSGTVGAASGAPSGGKLAASGALLILDSTDDKGRRKPVMQTSAACVLAAIGFACLTVWGTYIVFSPALPLLSFEPMEIAILCLIVSRVVMDACLAFCSRFPDFVFRRMRPLVLPGSLFLFAPAFLLAGASWAGLVPEGWRMPCAIAVWVLLGAGELSLSLVWTVLFSMMAPKWTAMSIAVGGALATPLFLLVAGAGSPLMGLFGLAFIVISCMVLASVLVSRVDPDTLEAMEGFQRDPSITLKAAASIAANGMAYGFVVVMLALSGVGAVLIASAAGIVGSGVAIFWATKRTKSRWDMSGMQRLTVPIVAASILFIPYFGHAGRIVCGAIAVGAFAYATLMEWTDLVVSNAEFQLYPVKRYAMGRLAQWTGFALGVVVAFFAFRAGDVAIEGLGELSCVIAIIVVAAFSLYGADDSETEDALLSLMTASAECPPSIDPPKNASPFRDRCRAIAEQFDLSPREAEVFTCLAKGRNAEYIQQKLFISSNTAKTHITHIYRKMGINSQQRLIDLVDREEQPPVREERDTCDA</sequence>
<dbReference type="Gene3D" id="1.10.10.10">
    <property type="entry name" value="Winged helix-like DNA-binding domain superfamily/Winged helix DNA-binding domain"/>
    <property type="match status" value="1"/>
</dbReference>
<dbReference type="Proteomes" id="UP000468668">
    <property type="component" value="Unassembled WGS sequence"/>
</dbReference>
<feature type="transmembrane region" description="Helical" evidence="4">
    <location>
        <begin position="263"/>
        <end position="287"/>
    </location>
</feature>
<evidence type="ECO:0000256" key="4">
    <source>
        <dbReference type="SAM" id="Phobius"/>
    </source>
</evidence>
<name>A0A6N6NN41_9ACTN</name>
<keyword evidence="1" id="KW-0805">Transcription regulation</keyword>
<dbReference type="SMART" id="SM00421">
    <property type="entry name" value="HTH_LUXR"/>
    <property type="match status" value="1"/>
</dbReference>
<evidence type="ECO:0000256" key="3">
    <source>
        <dbReference type="ARBA" id="ARBA00023163"/>
    </source>
</evidence>
<keyword evidence="4" id="KW-0812">Transmembrane</keyword>
<dbReference type="PROSITE" id="PS50043">
    <property type="entry name" value="HTH_LUXR_2"/>
    <property type="match status" value="1"/>
</dbReference>
<evidence type="ECO:0000313" key="6">
    <source>
        <dbReference type="EMBL" id="KAB1641803.1"/>
    </source>
</evidence>
<feature type="domain" description="HTH luxR-type" evidence="5">
    <location>
        <begin position="474"/>
        <end position="539"/>
    </location>
</feature>
<feature type="transmembrane region" description="Helical" evidence="4">
    <location>
        <begin position="415"/>
        <end position="436"/>
    </location>
</feature>
<keyword evidence="7" id="KW-1185">Reference proteome</keyword>
<keyword evidence="3" id="KW-0804">Transcription</keyword>
<feature type="transmembrane region" description="Helical" evidence="4">
    <location>
        <begin position="392"/>
        <end position="409"/>
    </location>
</feature>
<dbReference type="CDD" id="cd06170">
    <property type="entry name" value="LuxR_C_like"/>
    <property type="match status" value="1"/>
</dbReference>
<dbReference type="InterPro" id="IPR036388">
    <property type="entry name" value="WH-like_DNA-bd_sf"/>
</dbReference>
<dbReference type="EMBL" id="WAJR01000004">
    <property type="protein sequence ID" value="KAB1641803.1"/>
    <property type="molecule type" value="Genomic_DNA"/>
</dbReference>
<dbReference type="GeneID" id="98657374"/>
<feature type="transmembrane region" description="Helical" evidence="4">
    <location>
        <begin position="168"/>
        <end position="189"/>
    </location>
</feature>
<feature type="transmembrane region" description="Helical" evidence="4">
    <location>
        <begin position="99"/>
        <end position="121"/>
    </location>
</feature>
<feature type="transmembrane region" description="Helical" evidence="4">
    <location>
        <begin position="133"/>
        <end position="156"/>
    </location>
</feature>
<feature type="transmembrane region" description="Helical" evidence="4">
    <location>
        <begin position="293"/>
        <end position="312"/>
    </location>
</feature>
<dbReference type="RefSeq" id="WP_158048971.1">
    <property type="nucleotide sequence ID" value="NZ_WAJR01000004.1"/>
</dbReference>
<comment type="caution">
    <text evidence="6">The sequence shown here is derived from an EMBL/GenBank/DDBJ whole genome shotgun (WGS) entry which is preliminary data.</text>
</comment>
<protein>
    <submittedName>
        <fullName evidence="6">Helix-turn-helix transcriptional regulator</fullName>
    </submittedName>
</protein>
<dbReference type="PANTHER" id="PTHR44688">
    <property type="entry name" value="DNA-BINDING TRANSCRIPTIONAL ACTIVATOR DEVR_DOSR"/>
    <property type="match status" value="1"/>
</dbReference>
<dbReference type="GO" id="GO:0006355">
    <property type="term" value="P:regulation of DNA-templated transcription"/>
    <property type="evidence" value="ECO:0007669"/>
    <property type="project" value="InterPro"/>
</dbReference>
<dbReference type="InterPro" id="IPR000792">
    <property type="entry name" value="Tscrpt_reg_LuxR_C"/>
</dbReference>
<feature type="transmembrane region" description="Helical" evidence="4">
    <location>
        <begin position="324"/>
        <end position="342"/>
    </location>
</feature>
<dbReference type="InterPro" id="IPR016032">
    <property type="entry name" value="Sig_transdc_resp-reg_C-effctor"/>
</dbReference>
<proteinExistence type="predicted"/>
<dbReference type="PRINTS" id="PR00038">
    <property type="entry name" value="HTHLUXR"/>
</dbReference>
<keyword evidence="4" id="KW-0472">Membrane</keyword>
<dbReference type="SUPFAM" id="SSF46894">
    <property type="entry name" value="C-terminal effector domain of the bipartite response regulators"/>
    <property type="match status" value="1"/>
</dbReference>
<evidence type="ECO:0000259" key="5">
    <source>
        <dbReference type="PROSITE" id="PS50043"/>
    </source>
</evidence>
<dbReference type="PANTHER" id="PTHR44688:SF16">
    <property type="entry name" value="DNA-BINDING TRANSCRIPTIONAL ACTIVATOR DEVR_DOSR"/>
    <property type="match status" value="1"/>
</dbReference>
<dbReference type="OrthoDB" id="3178262at2"/>
<reference evidence="6 7" key="1">
    <citation type="submission" date="2019-09" db="EMBL/GenBank/DDBJ databases">
        <title>Whole genome shotgun sequencing (WGS) of Ellagibacter isourolithinifaciens DSM 104140(T) and Adlercreutzia muris DSM 29508(T).</title>
        <authorList>
            <person name="Stoll D.A."/>
            <person name="Danylec N."/>
            <person name="Huch M."/>
        </authorList>
    </citation>
    <scope>NUCLEOTIDE SEQUENCE [LARGE SCALE GENOMIC DNA]</scope>
    <source>
        <strain evidence="6 7">DSM 104140</strain>
    </source>
</reference>
<accession>A0A6N6NN41</accession>
<evidence type="ECO:0000256" key="1">
    <source>
        <dbReference type="ARBA" id="ARBA00023015"/>
    </source>
</evidence>
<dbReference type="GO" id="GO:0003677">
    <property type="term" value="F:DNA binding"/>
    <property type="evidence" value="ECO:0007669"/>
    <property type="project" value="UniProtKB-KW"/>
</dbReference>
<feature type="transmembrane region" description="Helical" evidence="4">
    <location>
        <begin position="196"/>
        <end position="216"/>
    </location>
</feature>
<feature type="transmembrane region" description="Helical" evidence="4">
    <location>
        <begin position="222"/>
        <end position="243"/>
    </location>
</feature>
<evidence type="ECO:0000256" key="2">
    <source>
        <dbReference type="ARBA" id="ARBA00023125"/>
    </source>
</evidence>
<dbReference type="AlphaFoldDB" id="A0A6N6NN41"/>
<dbReference type="Pfam" id="PF00196">
    <property type="entry name" value="GerE"/>
    <property type="match status" value="1"/>
</dbReference>
<feature type="transmembrane region" description="Helical" evidence="4">
    <location>
        <begin position="65"/>
        <end position="87"/>
    </location>
</feature>
<gene>
    <name evidence="6" type="ORF">F8C90_03015</name>
</gene>
<evidence type="ECO:0000313" key="7">
    <source>
        <dbReference type="Proteomes" id="UP000468668"/>
    </source>
</evidence>
<keyword evidence="2" id="KW-0238">DNA-binding</keyword>
<keyword evidence="4" id="KW-1133">Transmembrane helix</keyword>
<organism evidence="6 7">
    <name type="scientific">Ellagibacter isourolithinifaciens</name>
    <dbReference type="NCBI Taxonomy" id="2137581"/>
    <lineage>
        <taxon>Bacteria</taxon>
        <taxon>Bacillati</taxon>
        <taxon>Actinomycetota</taxon>
        <taxon>Coriobacteriia</taxon>
        <taxon>Eggerthellales</taxon>
        <taxon>Eggerthellaceae</taxon>
        <taxon>Ellagibacter</taxon>
    </lineage>
</organism>